<dbReference type="PANTHER" id="PTHR28336:SF4">
    <property type="entry name" value="DEATH DOMAIN-CONTAINING PROTEIN 1"/>
    <property type="match status" value="1"/>
</dbReference>
<feature type="compositionally biased region" description="Basic and acidic residues" evidence="1">
    <location>
        <begin position="343"/>
        <end position="367"/>
    </location>
</feature>
<feature type="compositionally biased region" description="Basic and acidic residues" evidence="1">
    <location>
        <begin position="624"/>
        <end position="636"/>
    </location>
</feature>
<evidence type="ECO:0000259" key="2">
    <source>
        <dbReference type="PROSITE" id="PS51145"/>
    </source>
</evidence>
<feature type="domain" description="ZU5" evidence="2">
    <location>
        <begin position="772"/>
        <end position="887"/>
    </location>
</feature>
<dbReference type="RefSeq" id="XP_006817674.1">
    <property type="nucleotide sequence ID" value="XM_006817611.1"/>
</dbReference>
<dbReference type="InterPro" id="IPR000906">
    <property type="entry name" value="ZU5_dom"/>
</dbReference>
<proteinExistence type="predicted"/>
<feature type="compositionally biased region" description="Basic and acidic residues" evidence="1">
    <location>
        <begin position="406"/>
        <end position="436"/>
    </location>
</feature>
<name>A0ABM0MCD3_SACKO</name>
<feature type="compositionally biased region" description="Basic residues" evidence="1">
    <location>
        <begin position="368"/>
        <end position="389"/>
    </location>
</feature>
<organism evidence="3 4">
    <name type="scientific">Saccoglossus kowalevskii</name>
    <name type="common">Acorn worm</name>
    <dbReference type="NCBI Taxonomy" id="10224"/>
    <lineage>
        <taxon>Eukaryota</taxon>
        <taxon>Metazoa</taxon>
        <taxon>Hemichordata</taxon>
        <taxon>Enteropneusta</taxon>
        <taxon>Harrimaniidae</taxon>
        <taxon>Saccoglossus</taxon>
    </lineage>
</organism>
<keyword evidence="3" id="KW-1185">Reference proteome</keyword>
<feature type="compositionally biased region" description="Basic and acidic residues" evidence="1">
    <location>
        <begin position="534"/>
        <end position="545"/>
    </location>
</feature>
<dbReference type="Gene3D" id="1.10.287.950">
    <property type="entry name" value="Methyl-accepting chemotaxis protein"/>
    <property type="match status" value="1"/>
</dbReference>
<feature type="compositionally biased region" description="Basic and acidic residues" evidence="1">
    <location>
        <begin position="509"/>
        <end position="521"/>
    </location>
</feature>
<protein>
    <submittedName>
        <fullName evidence="4">Axoneme-associated protein mst101(2)-like</fullName>
    </submittedName>
</protein>
<feature type="compositionally biased region" description="Basic and acidic residues" evidence="1">
    <location>
        <begin position="204"/>
        <end position="225"/>
    </location>
</feature>
<feature type="region of interest" description="Disordered" evidence="1">
    <location>
        <begin position="509"/>
        <end position="545"/>
    </location>
</feature>
<gene>
    <name evidence="4" type="primary">LOC100372523</name>
</gene>
<feature type="compositionally biased region" description="Acidic residues" evidence="1">
    <location>
        <begin position="394"/>
        <end position="405"/>
    </location>
</feature>
<accession>A0ABM0MCD3</accession>
<evidence type="ECO:0000313" key="3">
    <source>
        <dbReference type="Proteomes" id="UP000694865"/>
    </source>
</evidence>
<evidence type="ECO:0000256" key="1">
    <source>
        <dbReference type="SAM" id="MobiDB-lite"/>
    </source>
</evidence>
<evidence type="ECO:0000313" key="4">
    <source>
        <dbReference type="RefSeq" id="XP_006817674.1"/>
    </source>
</evidence>
<dbReference type="Gene3D" id="2.60.220.30">
    <property type="match status" value="2"/>
</dbReference>
<dbReference type="SUPFAM" id="SSF58104">
    <property type="entry name" value="Methyl-accepting chemotaxis protein (MCP) signaling domain"/>
    <property type="match status" value="1"/>
</dbReference>
<reference evidence="4" key="1">
    <citation type="submission" date="2025-08" db="UniProtKB">
        <authorList>
            <consortium name="RefSeq"/>
        </authorList>
    </citation>
    <scope>IDENTIFICATION</scope>
    <source>
        <tissue evidence="4">Testes</tissue>
    </source>
</reference>
<feature type="region of interest" description="Disordered" evidence="1">
    <location>
        <begin position="319"/>
        <end position="461"/>
    </location>
</feature>
<dbReference type="Proteomes" id="UP000694865">
    <property type="component" value="Unplaced"/>
</dbReference>
<dbReference type="PANTHER" id="PTHR28336">
    <property type="entry name" value="BA1-643"/>
    <property type="match status" value="1"/>
</dbReference>
<dbReference type="PROSITE" id="PS51145">
    <property type="entry name" value="ZU5"/>
    <property type="match status" value="1"/>
</dbReference>
<sequence>MCAVMAPGIRELMEGMLKTTSTIREKLKSVDYSDLPDQKKVQDSLLMRLLNQSKALDELVLLAKEVEKLATQTSEVAQKASSRSKMTESELEKAISEIKTAENIRKSVEREKEAKESKQEKEKIGMETKSIAEKAKQLGTEVSEALEEAKKALEEAIKYSEEDQAFEEELKLKLEEARKDIESTEEPIDETNKSISTTETTAEETERISKDMESTLEDVKQKAQETEENAEDAQKHAEVANALIQKSRTASKYVTSKLKEKRAMDEALKVVDEAREYAKEVKRQAKLAAEIATDAGKVAEELGDEESDEIKAQVEALNEAGQKAQLSAEEAQKAGEDVEEAAEILKDKRLQDKPKEAEKPDGEEAEQKKKRKLVKRKSKLMMKNQRKTRKSEDEEKSTEEEEPKDEGEKEPKDEEEKPKEEEDNADVEKPEDKDADAPVVDEGASKVDDGMAEEVSIAMDDVKAKMDIAKEKLEQAMKDSEKTTEIADDAKKVLEKIKILKAAELTASEGKDVAEEAKQVAEETDATAESTSKIVEESGKDTEESRFATNMASNSIQKAVKYSTDLKQSIESLEKAATKLLDYAKRGDMPMDRIRGMQKQLNKDITEIKRDMQKCKAAAREAEDSLEDVQRNDPKSWDINPFPLDDEEDSKLNCLVRGPPGTFDGISVSYKPMNVWAHKAMGENEDVLSAVVCVEPQDIKLSKPALVSIPYAGRARSIHGREVVVKSTKNGKDWKVISTTSIERVFENYKGQMFAEMKVKEFATYVVISRLLRDRHTVDKKGGTLASSGDRRVFVTYPHGCISRPNDISLEVHAFDNNTVNLLKKRREKCELLAASSPIVRITHSPTPKEFKKPITINLPLPPNPAKRDNKDLRPSAFTLSALKSKGVSAAQAVSHHHEAEIAEELETLHVLVRNNNTAWHEMKSVRLSYCKNDVVSFELNSPVHRVVLIRTSAKPDSNSAMVHLANMVEDWIKVKIVSIIVHQHVEDRSHVMVQLSPYSKIDDIEDKMINEGFEGPPDPSPEIEMVEGEQVMVVFDGNLRPTEDKELKLIYNSEKVND</sequence>
<feature type="region of interest" description="Disordered" evidence="1">
    <location>
        <begin position="177"/>
        <end position="246"/>
    </location>
</feature>
<feature type="region of interest" description="Disordered" evidence="1">
    <location>
        <begin position="624"/>
        <end position="643"/>
    </location>
</feature>
<dbReference type="GeneID" id="100372523"/>